<dbReference type="SUPFAM" id="SSF51679">
    <property type="entry name" value="Bacterial luciferase-like"/>
    <property type="match status" value="1"/>
</dbReference>
<dbReference type="PANTHER" id="PTHR43244">
    <property type="match status" value="1"/>
</dbReference>
<dbReference type="InterPro" id="IPR011251">
    <property type="entry name" value="Luciferase-like_dom"/>
</dbReference>
<reference evidence="3 4" key="1">
    <citation type="submission" date="2019-03" db="EMBL/GenBank/DDBJ databases">
        <title>Genomics of glacier-inhabiting Cryobacterium strains.</title>
        <authorList>
            <person name="Liu Q."/>
            <person name="Xin Y.-H."/>
        </authorList>
    </citation>
    <scope>NUCLEOTIDE SEQUENCE [LARGE SCALE GENOMIC DNA]</scope>
    <source>
        <strain evidence="3 4">HLT2-23</strain>
    </source>
</reference>
<sequence length="337" mass="35621">MHEHRALNRPLVGVAGVVRTFPGFWEGFGYEVALPARGLGAAQILELSIQAEKDGWTGIWVSEVLSLDAFALLGAISQRTERLRLGTSIVPVTTRSAALLAMTATTMAQLAPGRFALGIGVSTPAIVSVRHDRAVTGPAATSAGVLDVIESALSGLLVEHAGNPAVQNLRIDAPQVRPPVLLAALGPMMIQTAIEHADGLILNLVPLAHAREIAAAAATARPGFQTLLTQRVCFDPTADDLAAIRREVTSYCRVPTYADNLCRLGWDLEAVRVASPTEAAVLLPPGLLEELVIMGTAEECHRRFEEIAAAGVRAIAVPVGSGNTTEKLFAGFKPRFL</sequence>
<keyword evidence="1" id="KW-0560">Oxidoreductase</keyword>
<evidence type="ECO:0000313" key="3">
    <source>
        <dbReference type="EMBL" id="TFB77301.1"/>
    </source>
</evidence>
<evidence type="ECO:0000313" key="4">
    <source>
        <dbReference type="Proteomes" id="UP000298173"/>
    </source>
</evidence>
<dbReference type="InterPro" id="IPR036661">
    <property type="entry name" value="Luciferase-like_sf"/>
</dbReference>
<gene>
    <name evidence="3" type="ORF">E3O06_00665</name>
</gene>
<evidence type="ECO:0000256" key="1">
    <source>
        <dbReference type="ARBA" id="ARBA00023002"/>
    </source>
</evidence>
<evidence type="ECO:0000259" key="2">
    <source>
        <dbReference type="Pfam" id="PF00296"/>
    </source>
</evidence>
<protein>
    <submittedName>
        <fullName evidence="3">LLM class flavin-dependent oxidoreductase</fullName>
    </submittedName>
</protein>
<dbReference type="Pfam" id="PF00296">
    <property type="entry name" value="Bac_luciferase"/>
    <property type="match status" value="1"/>
</dbReference>
<dbReference type="AlphaFoldDB" id="A0A4R8V703"/>
<organism evidence="3 4">
    <name type="scientific">Cryobacterium glaciale</name>
    <dbReference type="NCBI Taxonomy" id="1259145"/>
    <lineage>
        <taxon>Bacteria</taxon>
        <taxon>Bacillati</taxon>
        <taxon>Actinomycetota</taxon>
        <taxon>Actinomycetes</taxon>
        <taxon>Micrococcales</taxon>
        <taxon>Microbacteriaceae</taxon>
        <taxon>Cryobacterium</taxon>
    </lineage>
</organism>
<dbReference type="OrthoDB" id="7054907at2"/>
<dbReference type="InterPro" id="IPR050564">
    <property type="entry name" value="F420-G6PD/mer"/>
</dbReference>
<dbReference type="Gene3D" id="3.20.20.30">
    <property type="entry name" value="Luciferase-like domain"/>
    <property type="match status" value="1"/>
</dbReference>
<comment type="caution">
    <text evidence="3">The sequence shown here is derived from an EMBL/GenBank/DDBJ whole genome shotgun (WGS) entry which is preliminary data.</text>
</comment>
<dbReference type="Proteomes" id="UP000298173">
    <property type="component" value="Unassembled WGS sequence"/>
</dbReference>
<feature type="domain" description="Luciferase-like" evidence="2">
    <location>
        <begin position="41"/>
        <end position="313"/>
    </location>
</feature>
<keyword evidence="4" id="KW-1185">Reference proteome</keyword>
<dbReference type="GO" id="GO:0016705">
    <property type="term" value="F:oxidoreductase activity, acting on paired donors, with incorporation or reduction of molecular oxygen"/>
    <property type="evidence" value="ECO:0007669"/>
    <property type="project" value="InterPro"/>
</dbReference>
<dbReference type="PANTHER" id="PTHR43244:SF1">
    <property type="entry name" value="5,10-METHYLENETETRAHYDROMETHANOPTERIN REDUCTASE"/>
    <property type="match status" value="1"/>
</dbReference>
<name>A0A4R8V703_9MICO</name>
<proteinExistence type="predicted"/>
<accession>A0A4R8V703</accession>
<dbReference type="EMBL" id="SOEY01000002">
    <property type="protein sequence ID" value="TFB77301.1"/>
    <property type="molecule type" value="Genomic_DNA"/>
</dbReference>